<evidence type="ECO:0000256" key="2">
    <source>
        <dbReference type="SAM" id="MobiDB-lite"/>
    </source>
</evidence>
<evidence type="ECO:0000313" key="4">
    <source>
        <dbReference type="Proteomes" id="UP000242188"/>
    </source>
</evidence>
<comment type="caution">
    <text evidence="3">The sequence shown here is derived from an EMBL/GenBank/DDBJ whole genome shotgun (WGS) entry which is preliminary data.</text>
</comment>
<sequence>MASGVKVAAMTEQKPTKMVRPKHWDETVEEAYRFQTAGYRDAVEYQTLKPDFEVDRWPHNGYIKKLVRKNGYYNYFNKERECPDKEIHKTKIYMY</sequence>
<evidence type="ECO:0000313" key="3">
    <source>
        <dbReference type="EMBL" id="OWF36126.1"/>
    </source>
</evidence>
<dbReference type="Proteomes" id="UP000242188">
    <property type="component" value="Unassembled WGS sequence"/>
</dbReference>
<dbReference type="PANTHER" id="PTHR17008:SF1">
    <property type="entry name" value="MEIOSIS EXPRESSED GENE 1 PROTEIN HOMOLOG"/>
    <property type="match status" value="1"/>
</dbReference>
<dbReference type="EMBL" id="NEDP02076673">
    <property type="protein sequence ID" value="OWF36126.1"/>
    <property type="molecule type" value="Genomic_DNA"/>
</dbReference>
<proteinExistence type="inferred from homology"/>
<gene>
    <name evidence="3" type="ORF">KP79_PYT10969</name>
</gene>
<organism evidence="3 4">
    <name type="scientific">Mizuhopecten yessoensis</name>
    <name type="common">Japanese scallop</name>
    <name type="synonym">Patinopecten yessoensis</name>
    <dbReference type="NCBI Taxonomy" id="6573"/>
    <lineage>
        <taxon>Eukaryota</taxon>
        <taxon>Metazoa</taxon>
        <taxon>Spiralia</taxon>
        <taxon>Lophotrochozoa</taxon>
        <taxon>Mollusca</taxon>
        <taxon>Bivalvia</taxon>
        <taxon>Autobranchia</taxon>
        <taxon>Pteriomorphia</taxon>
        <taxon>Pectinida</taxon>
        <taxon>Pectinoidea</taxon>
        <taxon>Pectinidae</taxon>
        <taxon>Mizuhopecten</taxon>
    </lineage>
</organism>
<dbReference type="AlphaFoldDB" id="A0A210PI75"/>
<accession>A0A210PI75</accession>
<dbReference type="STRING" id="6573.A0A210PI75"/>
<dbReference type="OrthoDB" id="10023051at2759"/>
<name>A0A210PI75_MIZYE</name>
<evidence type="ECO:0000256" key="1">
    <source>
        <dbReference type="ARBA" id="ARBA00008514"/>
    </source>
</evidence>
<keyword evidence="4" id="KW-1185">Reference proteome</keyword>
<comment type="similarity">
    <text evidence="1">Belongs to the MEIG1 family.</text>
</comment>
<dbReference type="Pfam" id="PF15163">
    <property type="entry name" value="Meiosis_expr"/>
    <property type="match status" value="1"/>
</dbReference>
<dbReference type="InterPro" id="IPR020186">
    <property type="entry name" value="Meiosis-expressed_gene_1"/>
</dbReference>
<reference evidence="3 4" key="1">
    <citation type="journal article" date="2017" name="Nat. Ecol. Evol.">
        <title>Scallop genome provides insights into evolution of bilaterian karyotype and development.</title>
        <authorList>
            <person name="Wang S."/>
            <person name="Zhang J."/>
            <person name="Jiao W."/>
            <person name="Li J."/>
            <person name="Xun X."/>
            <person name="Sun Y."/>
            <person name="Guo X."/>
            <person name="Huan P."/>
            <person name="Dong B."/>
            <person name="Zhang L."/>
            <person name="Hu X."/>
            <person name="Sun X."/>
            <person name="Wang J."/>
            <person name="Zhao C."/>
            <person name="Wang Y."/>
            <person name="Wang D."/>
            <person name="Huang X."/>
            <person name="Wang R."/>
            <person name="Lv J."/>
            <person name="Li Y."/>
            <person name="Zhang Z."/>
            <person name="Liu B."/>
            <person name="Lu W."/>
            <person name="Hui Y."/>
            <person name="Liang J."/>
            <person name="Zhou Z."/>
            <person name="Hou R."/>
            <person name="Li X."/>
            <person name="Liu Y."/>
            <person name="Li H."/>
            <person name="Ning X."/>
            <person name="Lin Y."/>
            <person name="Zhao L."/>
            <person name="Xing Q."/>
            <person name="Dou J."/>
            <person name="Li Y."/>
            <person name="Mao J."/>
            <person name="Guo H."/>
            <person name="Dou H."/>
            <person name="Li T."/>
            <person name="Mu C."/>
            <person name="Jiang W."/>
            <person name="Fu Q."/>
            <person name="Fu X."/>
            <person name="Miao Y."/>
            <person name="Liu J."/>
            <person name="Yu Q."/>
            <person name="Li R."/>
            <person name="Liao H."/>
            <person name="Li X."/>
            <person name="Kong Y."/>
            <person name="Jiang Z."/>
            <person name="Chourrout D."/>
            <person name="Li R."/>
            <person name="Bao Z."/>
        </authorList>
    </citation>
    <scope>NUCLEOTIDE SEQUENCE [LARGE SCALE GENOMIC DNA]</scope>
    <source>
        <strain evidence="3 4">PY_sf001</strain>
    </source>
</reference>
<protein>
    <submittedName>
        <fullName evidence="3">Meiosis expressed gene 1-like protein</fullName>
    </submittedName>
</protein>
<dbReference type="GO" id="GO:0005634">
    <property type="term" value="C:nucleus"/>
    <property type="evidence" value="ECO:0007669"/>
    <property type="project" value="InterPro"/>
</dbReference>
<feature type="region of interest" description="Disordered" evidence="2">
    <location>
        <begin position="1"/>
        <end position="22"/>
    </location>
</feature>
<dbReference type="PANTHER" id="PTHR17008">
    <property type="entry name" value="MEIOSIS-EXPRESSED GENE 1 PROTEIN"/>
    <property type="match status" value="1"/>
</dbReference>